<keyword evidence="9" id="KW-1185">Reference proteome</keyword>
<dbReference type="GO" id="GO:0016020">
    <property type="term" value="C:membrane"/>
    <property type="evidence" value="ECO:0007669"/>
    <property type="project" value="UniProtKB-SubCell"/>
</dbReference>
<keyword evidence="4 6" id="KW-1133">Transmembrane helix</keyword>
<accession>A0A3S9PXY2</accession>
<evidence type="ECO:0000256" key="1">
    <source>
        <dbReference type="ARBA" id="ARBA00004141"/>
    </source>
</evidence>
<evidence type="ECO:0000256" key="6">
    <source>
        <dbReference type="SAM" id="Phobius"/>
    </source>
</evidence>
<dbReference type="KEGG" id="flh:EJ997_07335"/>
<dbReference type="Proteomes" id="UP000280344">
    <property type="component" value="Chromosome"/>
</dbReference>
<dbReference type="EMBL" id="CP034593">
    <property type="protein sequence ID" value="AZQ77175.1"/>
    <property type="molecule type" value="Genomic_DNA"/>
</dbReference>
<dbReference type="OrthoDB" id="3949537at2"/>
<keyword evidence="3" id="KW-0201">Cytochrome c-type biogenesis</keyword>
<evidence type="ECO:0000256" key="5">
    <source>
        <dbReference type="ARBA" id="ARBA00023136"/>
    </source>
</evidence>
<feature type="domain" description="ResB-like" evidence="7">
    <location>
        <begin position="35"/>
        <end position="497"/>
    </location>
</feature>
<evidence type="ECO:0000256" key="4">
    <source>
        <dbReference type="ARBA" id="ARBA00022989"/>
    </source>
</evidence>
<dbReference type="InterPro" id="IPR007816">
    <property type="entry name" value="ResB-like_domain"/>
</dbReference>
<protein>
    <submittedName>
        <fullName evidence="8">Cytochrome c biogenesis protein ResB</fullName>
    </submittedName>
</protein>
<gene>
    <name evidence="8" type="ORF">EJ997_07335</name>
</gene>
<dbReference type="AlphaFoldDB" id="A0A3S9PXY2"/>
<dbReference type="PANTHER" id="PTHR31566:SF0">
    <property type="entry name" value="CYTOCHROME C BIOGENESIS PROTEIN CCS1, CHLOROPLASTIC"/>
    <property type="match status" value="1"/>
</dbReference>
<evidence type="ECO:0000256" key="3">
    <source>
        <dbReference type="ARBA" id="ARBA00022748"/>
    </source>
</evidence>
<keyword evidence="2 6" id="KW-0812">Transmembrane</keyword>
<feature type="transmembrane region" description="Helical" evidence="6">
    <location>
        <begin position="92"/>
        <end position="110"/>
    </location>
</feature>
<name>A0A3S9PXY2_9ACTO</name>
<reference evidence="8 9" key="1">
    <citation type="submission" date="2018-12" db="EMBL/GenBank/DDBJ databases">
        <title>Complete genome sequence of Flaviflexus sp. H23T48.</title>
        <authorList>
            <person name="Bae J.-W."/>
            <person name="Lee J.-Y."/>
        </authorList>
    </citation>
    <scope>NUCLEOTIDE SEQUENCE [LARGE SCALE GENOMIC DNA]</scope>
    <source>
        <strain evidence="8 9">H23T48</strain>
    </source>
</reference>
<proteinExistence type="predicted"/>
<dbReference type="PANTHER" id="PTHR31566">
    <property type="entry name" value="CYTOCHROME C BIOGENESIS PROTEIN CCS1, CHLOROPLASTIC"/>
    <property type="match status" value="1"/>
</dbReference>
<dbReference type="GO" id="GO:0017004">
    <property type="term" value="P:cytochrome complex assembly"/>
    <property type="evidence" value="ECO:0007669"/>
    <property type="project" value="UniProtKB-KW"/>
</dbReference>
<feature type="transmembrane region" description="Helical" evidence="6">
    <location>
        <begin position="448"/>
        <end position="468"/>
    </location>
</feature>
<evidence type="ECO:0000313" key="9">
    <source>
        <dbReference type="Proteomes" id="UP000280344"/>
    </source>
</evidence>
<feature type="transmembrane region" description="Helical" evidence="6">
    <location>
        <begin position="181"/>
        <end position="200"/>
    </location>
</feature>
<evidence type="ECO:0000313" key="8">
    <source>
        <dbReference type="EMBL" id="AZQ77175.1"/>
    </source>
</evidence>
<dbReference type="InterPro" id="IPR023494">
    <property type="entry name" value="Cyt_c_bgen_Ccs1/CcsB/ResB"/>
</dbReference>
<comment type="subcellular location">
    <subcellularLocation>
        <location evidence="1">Membrane</location>
        <topology evidence="1">Multi-pass membrane protein</topology>
    </subcellularLocation>
</comment>
<feature type="transmembrane region" description="Helical" evidence="6">
    <location>
        <begin position="38"/>
        <end position="55"/>
    </location>
</feature>
<evidence type="ECO:0000259" key="7">
    <source>
        <dbReference type="Pfam" id="PF05140"/>
    </source>
</evidence>
<organism evidence="8 9">
    <name type="scientific">Flaviflexus ciconiae</name>
    <dbReference type="NCBI Taxonomy" id="2496867"/>
    <lineage>
        <taxon>Bacteria</taxon>
        <taxon>Bacillati</taxon>
        <taxon>Actinomycetota</taxon>
        <taxon>Actinomycetes</taxon>
        <taxon>Actinomycetales</taxon>
        <taxon>Actinomycetaceae</taxon>
        <taxon>Flaviflexus</taxon>
    </lineage>
</organism>
<keyword evidence="5 6" id="KW-0472">Membrane</keyword>
<sequence>MMETVRSNRDTQPSAPVGIGWKGWLRWGWRQLTSMRNAIIMLLLLVIALIPASIIPQKRQDPVLAEQWIEKNGIWGTILDALGFFNILTAPWFAAIYILLFISLVGCIVPRSYTLYKDIKAGPGRVPARLTRYESYRSTETALSEDEALETVQKNLRGFRTRVGSGTLSAQNGYLREAGNLIFHMSLLGLLIVFGLSQAVSYRGQAIIVEGGTFANSVLSYDTFNRGILVDEESLPPYRILLDEMRPEFYEDGAPSAFAADVTISEHGETRTEIIRPNEPIVVGGANVYLSGNGYAPRIRITDSDGNVALDEYVILPDITQTYISTGVIKVPDVTSGPQLGFQATLFPTAQEQDGVIISVNPDALNPVLVTTTWTGDLGLDEGVPQNVYFLDTENMEMVTEAIGEAEVGVLTTSAVGQSAEIPGGYGTIEFVDLARFAALDMRYDPTLGWMLGFAVLGLAGLATSLLIPSRRVWVRYENGTLHAAAIGRKGDTGLDRVVSTTLGLKEDS</sequence>
<dbReference type="Pfam" id="PF05140">
    <property type="entry name" value="ResB"/>
    <property type="match status" value="1"/>
</dbReference>
<evidence type="ECO:0000256" key="2">
    <source>
        <dbReference type="ARBA" id="ARBA00022692"/>
    </source>
</evidence>